<dbReference type="PANTHER" id="PTHR30363:SF44">
    <property type="entry name" value="AGA OPERON TRANSCRIPTIONAL REPRESSOR-RELATED"/>
    <property type="match status" value="1"/>
</dbReference>
<proteinExistence type="predicted"/>
<evidence type="ECO:0000313" key="6">
    <source>
        <dbReference type="Proteomes" id="UP000469185"/>
    </source>
</evidence>
<dbReference type="RefSeq" id="WP_163818471.1">
    <property type="nucleotide sequence ID" value="NZ_JAAGOB010000005.1"/>
</dbReference>
<dbReference type="SMART" id="SM00420">
    <property type="entry name" value="HTH_DEOR"/>
    <property type="match status" value="1"/>
</dbReference>
<gene>
    <name evidence="5" type="ORF">G1H11_10175</name>
</gene>
<dbReference type="SUPFAM" id="SSF46785">
    <property type="entry name" value="Winged helix' DNA-binding domain"/>
    <property type="match status" value="1"/>
</dbReference>
<reference evidence="5 6" key="1">
    <citation type="submission" date="2020-02" db="EMBL/GenBank/DDBJ databases">
        <authorList>
            <person name="Li X.-J."/>
            <person name="Feng X.-M."/>
        </authorList>
    </citation>
    <scope>NUCLEOTIDE SEQUENCE [LARGE SCALE GENOMIC DNA]</scope>
    <source>
        <strain evidence="5 6">CGMCC 4.7225</strain>
    </source>
</reference>
<dbReference type="InterPro" id="IPR001034">
    <property type="entry name" value="DeoR_HTH"/>
</dbReference>
<keyword evidence="6" id="KW-1185">Reference proteome</keyword>
<dbReference type="GO" id="GO:0003700">
    <property type="term" value="F:DNA-binding transcription factor activity"/>
    <property type="evidence" value="ECO:0007669"/>
    <property type="project" value="InterPro"/>
</dbReference>
<dbReference type="PRINTS" id="PR00037">
    <property type="entry name" value="HTHLACR"/>
</dbReference>
<dbReference type="SMART" id="SM01134">
    <property type="entry name" value="DeoRC"/>
    <property type="match status" value="1"/>
</dbReference>
<dbReference type="SUPFAM" id="SSF100950">
    <property type="entry name" value="NagB/RpiA/CoA transferase-like"/>
    <property type="match status" value="1"/>
</dbReference>
<evidence type="ECO:0000313" key="5">
    <source>
        <dbReference type="EMBL" id="NED95678.1"/>
    </source>
</evidence>
<dbReference type="PANTHER" id="PTHR30363">
    <property type="entry name" value="HTH-TYPE TRANSCRIPTIONAL REGULATOR SRLR-RELATED"/>
    <property type="match status" value="1"/>
</dbReference>
<dbReference type="InterPro" id="IPR050313">
    <property type="entry name" value="Carb_Metab_HTH_regulators"/>
</dbReference>
<protein>
    <submittedName>
        <fullName evidence="5">DeoR/GlpR transcriptional regulator</fullName>
    </submittedName>
</protein>
<dbReference type="Pfam" id="PF00455">
    <property type="entry name" value="DeoRC"/>
    <property type="match status" value="1"/>
</dbReference>
<dbReference type="InterPro" id="IPR037171">
    <property type="entry name" value="NagB/RpiA_transferase-like"/>
</dbReference>
<evidence type="ECO:0000259" key="4">
    <source>
        <dbReference type="PROSITE" id="PS51000"/>
    </source>
</evidence>
<feature type="domain" description="HTH deoR-type" evidence="4">
    <location>
        <begin position="3"/>
        <end position="58"/>
    </location>
</feature>
<dbReference type="InterPro" id="IPR014036">
    <property type="entry name" value="DeoR-like_C"/>
</dbReference>
<sequence>MDRHQRLTSILDLLSESGSLSVEEAVEKLGASSATIRRDLEHLAQQQLLTRTRGGAVAATVSYDLPLRYKVGRQAPEKERIAQAVATFIRPGSIVGLNGGTTTTNVARAIAMHDDFQDHRSGTGLTVVTNALNIASELAVRPHIKVVVVGGVVRTHSYEIIGPLAERLLEAISVDLVVLGVDAVSPDRGAMAFDEGEAATNALLARHAEQVMVAADSSKLNQRAFAHILPAQAIDVLVTDAAADAETVQRFQDAGIDVIRA</sequence>
<evidence type="ECO:0000256" key="2">
    <source>
        <dbReference type="ARBA" id="ARBA00023125"/>
    </source>
</evidence>
<dbReference type="InterPro" id="IPR036390">
    <property type="entry name" value="WH_DNA-bd_sf"/>
</dbReference>
<dbReference type="Gene3D" id="1.10.10.10">
    <property type="entry name" value="Winged helix-like DNA-binding domain superfamily/Winged helix DNA-binding domain"/>
    <property type="match status" value="1"/>
</dbReference>
<keyword evidence="3" id="KW-0804">Transcription</keyword>
<evidence type="ECO:0000256" key="3">
    <source>
        <dbReference type="ARBA" id="ARBA00023163"/>
    </source>
</evidence>
<name>A0A6N9YLF2_9ACTN</name>
<dbReference type="Gene3D" id="3.40.50.1360">
    <property type="match status" value="1"/>
</dbReference>
<comment type="caution">
    <text evidence="5">The sequence shown here is derived from an EMBL/GenBank/DDBJ whole genome shotgun (WGS) entry which is preliminary data.</text>
</comment>
<dbReference type="GO" id="GO:0003677">
    <property type="term" value="F:DNA binding"/>
    <property type="evidence" value="ECO:0007669"/>
    <property type="project" value="UniProtKB-KW"/>
</dbReference>
<dbReference type="AlphaFoldDB" id="A0A6N9YLF2"/>
<keyword evidence="1" id="KW-0805">Transcription regulation</keyword>
<organism evidence="5 6">
    <name type="scientific">Phytoactinopolyspora alkaliphila</name>
    <dbReference type="NCBI Taxonomy" id="1783498"/>
    <lineage>
        <taxon>Bacteria</taxon>
        <taxon>Bacillati</taxon>
        <taxon>Actinomycetota</taxon>
        <taxon>Actinomycetes</taxon>
        <taxon>Jiangellales</taxon>
        <taxon>Jiangellaceae</taxon>
        <taxon>Phytoactinopolyspora</taxon>
    </lineage>
</organism>
<keyword evidence="2" id="KW-0238">DNA-binding</keyword>
<dbReference type="Proteomes" id="UP000469185">
    <property type="component" value="Unassembled WGS sequence"/>
</dbReference>
<dbReference type="Pfam" id="PF08220">
    <property type="entry name" value="HTH_DeoR"/>
    <property type="match status" value="1"/>
</dbReference>
<accession>A0A6N9YLF2</accession>
<dbReference type="PROSITE" id="PS00894">
    <property type="entry name" value="HTH_DEOR_1"/>
    <property type="match status" value="1"/>
</dbReference>
<evidence type="ECO:0000256" key="1">
    <source>
        <dbReference type="ARBA" id="ARBA00023015"/>
    </source>
</evidence>
<dbReference type="PROSITE" id="PS51000">
    <property type="entry name" value="HTH_DEOR_2"/>
    <property type="match status" value="1"/>
</dbReference>
<dbReference type="EMBL" id="JAAGOB010000005">
    <property type="protein sequence ID" value="NED95678.1"/>
    <property type="molecule type" value="Genomic_DNA"/>
</dbReference>
<dbReference type="InterPro" id="IPR018356">
    <property type="entry name" value="Tscrpt_reg_HTH_DeoR_CS"/>
</dbReference>
<dbReference type="InterPro" id="IPR036388">
    <property type="entry name" value="WH-like_DNA-bd_sf"/>
</dbReference>